<dbReference type="EMBL" id="PQIB02000002">
    <property type="protein sequence ID" value="RLN33819.1"/>
    <property type="molecule type" value="Genomic_DNA"/>
</dbReference>
<gene>
    <name evidence="1" type="ORF">C2845_PM03G19180</name>
</gene>
<name>A0A3L6T6R4_PANMI</name>
<proteinExistence type="predicted"/>
<evidence type="ECO:0000313" key="1">
    <source>
        <dbReference type="EMBL" id="RLN33819.1"/>
    </source>
</evidence>
<comment type="caution">
    <text evidence="1">The sequence shown here is derived from an EMBL/GenBank/DDBJ whole genome shotgun (WGS) entry which is preliminary data.</text>
</comment>
<sequence length="65" mass="7172">MYFPSNISKYIDPKARVLPISKDAVTGVEDNYEESSLHEGTENVEFPTEKLIYSGLKFGDASVGS</sequence>
<keyword evidence="2" id="KW-1185">Reference proteome</keyword>
<reference evidence="2" key="1">
    <citation type="journal article" date="2019" name="Nat. Commun.">
        <title>The genome of broomcorn millet.</title>
        <authorList>
            <person name="Zou C."/>
            <person name="Miki D."/>
            <person name="Li D."/>
            <person name="Tang Q."/>
            <person name="Xiao L."/>
            <person name="Rajput S."/>
            <person name="Deng P."/>
            <person name="Jia W."/>
            <person name="Huang R."/>
            <person name="Zhang M."/>
            <person name="Sun Y."/>
            <person name="Hu J."/>
            <person name="Fu X."/>
            <person name="Schnable P.S."/>
            <person name="Li F."/>
            <person name="Zhang H."/>
            <person name="Feng B."/>
            <person name="Zhu X."/>
            <person name="Liu R."/>
            <person name="Schnable J.C."/>
            <person name="Zhu J.-K."/>
            <person name="Zhang H."/>
        </authorList>
    </citation>
    <scope>NUCLEOTIDE SEQUENCE [LARGE SCALE GENOMIC DNA]</scope>
</reference>
<dbReference type="AlphaFoldDB" id="A0A3L6T6R4"/>
<organism evidence="1 2">
    <name type="scientific">Panicum miliaceum</name>
    <name type="common">Proso millet</name>
    <name type="synonym">Broomcorn millet</name>
    <dbReference type="NCBI Taxonomy" id="4540"/>
    <lineage>
        <taxon>Eukaryota</taxon>
        <taxon>Viridiplantae</taxon>
        <taxon>Streptophyta</taxon>
        <taxon>Embryophyta</taxon>
        <taxon>Tracheophyta</taxon>
        <taxon>Spermatophyta</taxon>
        <taxon>Magnoliopsida</taxon>
        <taxon>Liliopsida</taxon>
        <taxon>Poales</taxon>
        <taxon>Poaceae</taxon>
        <taxon>PACMAD clade</taxon>
        <taxon>Panicoideae</taxon>
        <taxon>Panicodae</taxon>
        <taxon>Paniceae</taxon>
        <taxon>Panicinae</taxon>
        <taxon>Panicum</taxon>
        <taxon>Panicum sect. Panicum</taxon>
    </lineage>
</organism>
<protein>
    <submittedName>
        <fullName evidence="1">Uncharacterized protein</fullName>
    </submittedName>
</protein>
<evidence type="ECO:0000313" key="2">
    <source>
        <dbReference type="Proteomes" id="UP000275267"/>
    </source>
</evidence>
<dbReference type="Proteomes" id="UP000275267">
    <property type="component" value="Unassembled WGS sequence"/>
</dbReference>
<accession>A0A3L6T6R4</accession>